<keyword evidence="2" id="KW-0747">Spliceosome</keyword>
<evidence type="ECO:0000313" key="6">
    <source>
        <dbReference type="EMBL" id="CAA3029233.1"/>
    </source>
</evidence>
<dbReference type="EMBL" id="CACTIH010009295">
    <property type="protein sequence ID" value="CAA3029233.1"/>
    <property type="molecule type" value="Genomic_DNA"/>
</dbReference>
<dbReference type="PROSITE" id="PS50102">
    <property type="entry name" value="RRM"/>
    <property type="match status" value="1"/>
</dbReference>
<keyword evidence="1" id="KW-0507">mRNA processing</keyword>
<dbReference type="InterPro" id="IPR012677">
    <property type="entry name" value="Nucleotide-bd_a/b_plait_sf"/>
</dbReference>
<keyword evidence="4" id="KW-0694">RNA-binding</keyword>
<gene>
    <name evidence="6" type="ORF">OLEA9_A026363</name>
</gene>
<dbReference type="Proteomes" id="UP000594638">
    <property type="component" value="Unassembled WGS sequence"/>
</dbReference>
<dbReference type="SUPFAM" id="SSF54928">
    <property type="entry name" value="RNA-binding domain, RBD"/>
    <property type="match status" value="1"/>
</dbReference>
<name>A0A8S0VGH9_OLEEU</name>
<dbReference type="GO" id="GO:0003723">
    <property type="term" value="F:RNA binding"/>
    <property type="evidence" value="ECO:0007669"/>
    <property type="project" value="UniProtKB-UniRule"/>
</dbReference>
<organism evidence="6 7">
    <name type="scientific">Olea europaea subsp. europaea</name>
    <dbReference type="NCBI Taxonomy" id="158383"/>
    <lineage>
        <taxon>Eukaryota</taxon>
        <taxon>Viridiplantae</taxon>
        <taxon>Streptophyta</taxon>
        <taxon>Embryophyta</taxon>
        <taxon>Tracheophyta</taxon>
        <taxon>Spermatophyta</taxon>
        <taxon>Magnoliopsida</taxon>
        <taxon>eudicotyledons</taxon>
        <taxon>Gunneridae</taxon>
        <taxon>Pentapetalae</taxon>
        <taxon>asterids</taxon>
        <taxon>lamiids</taxon>
        <taxon>Lamiales</taxon>
        <taxon>Oleaceae</taxon>
        <taxon>Oleeae</taxon>
        <taxon>Olea</taxon>
    </lineage>
</organism>
<dbReference type="Gene3D" id="3.30.70.330">
    <property type="match status" value="1"/>
</dbReference>
<evidence type="ECO:0000313" key="7">
    <source>
        <dbReference type="Proteomes" id="UP000594638"/>
    </source>
</evidence>
<evidence type="ECO:0000256" key="4">
    <source>
        <dbReference type="PROSITE-ProRule" id="PRU00176"/>
    </source>
</evidence>
<feature type="domain" description="RRM" evidence="5">
    <location>
        <begin position="1"/>
        <end position="40"/>
    </location>
</feature>
<dbReference type="AlphaFoldDB" id="A0A8S0VGH9"/>
<dbReference type="GO" id="GO:0008380">
    <property type="term" value="P:RNA splicing"/>
    <property type="evidence" value="ECO:0007669"/>
    <property type="project" value="UniProtKB-KW"/>
</dbReference>
<dbReference type="InterPro" id="IPR000504">
    <property type="entry name" value="RRM_dom"/>
</dbReference>
<dbReference type="Pfam" id="PF00076">
    <property type="entry name" value="RRM_1"/>
    <property type="match status" value="1"/>
</dbReference>
<keyword evidence="7" id="KW-1185">Reference proteome</keyword>
<keyword evidence="3" id="KW-0508">mRNA splicing</keyword>
<evidence type="ECO:0000256" key="1">
    <source>
        <dbReference type="ARBA" id="ARBA00022664"/>
    </source>
</evidence>
<dbReference type="GO" id="GO:0006397">
    <property type="term" value="P:mRNA processing"/>
    <property type="evidence" value="ECO:0007669"/>
    <property type="project" value="UniProtKB-KW"/>
</dbReference>
<dbReference type="Gramene" id="OE9A026363T1">
    <property type="protein sequence ID" value="OE9A026363C1"/>
    <property type="gene ID" value="OE9A026363"/>
</dbReference>
<reference evidence="6 7" key="1">
    <citation type="submission" date="2019-12" db="EMBL/GenBank/DDBJ databases">
        <authorList>
            <person name="Alioto T."/>
            <person name="Alioto T."/>
            <person name="Gomez Garrido J."/>
        </authorList>
    </citation>
    <scope>NUCLEOTIDE SEQUENCE [LARGE SCALE GENOMIC DNA]</scope>
</reference>
<dbReference type="InterPro" id="IPR050907">
    <property type="entry name" value="SRSF"/>
</dbReference>
<evidence type="ECO:0000259" key="5">
    <source>
        <dbReference type="PROSITE" id="PS50102"/>
    </source>
</evidence>
<protein>
    <submittedName>
        <fullName evidence="6">Serine arginine-rich SC35-like splicing factor SCL28</fullName>
    </submittedName>
</protein>
<feature type="non-terminal residue" evidence="6">
    <location>
        <position position="1"/>
    </location>
</feature>
<sequence length="56" mass="6441">EPRGFGFVKFRYPEDVADAKSHLNHTVIGGREIRIVFAEENRKTPQEMRRTGGARL</sequence>
<dbReference type="GO" id="GO:0005681">
    <property type="term" value="C:spliceosomal complex"/>
    <property type="evidence" value="ECO:0007669"/>
    <property type="project" value="UniProtKB-KW"/>
</dbReference>
<dbReference type="InterPro" id="IPR035979">
    <property type="entry name" value="RBD_domain_sf"/>
</dbReference>
<dbReference type="PANTHER" id="PTHR23147">
    <property type="entry name" value="SERINE/ARGININE RICH SPLICING FACTOR"/>
    <property type="match status" value="1"/>
</dbReference>
<dbReference type="OrthoDB" id="439808at2759"/>
<evidence type="ECO:0000256" key="3">
    <source>
        <dbReference type="ARBA" id="ARBA00023187"/>
    </source>
</evidence>
<accession>A0A8S0VGH9</accession>
<proteinExistence type="predicted"/>
<evidence type="ECO:0000256" key="2">
    <source>
        <dbReference type="ARBA" id="ARBA00022728"/>
    </source>
</evidence>
<comment type="caution">
    <text evidence="6">The sequence shown here is derived from an EMBL/GenBank/DDBJ whole genome shotgun (WGS) entry which is preliminary data.</text>
</comment>